<feature type="compositionally biased region" description="Low complexity" evidence="2">
    <location>
        <begin position="442"/>
        <end position="453"/>
    </location>
</feature>
<dbReference type="SMART" id="SM00324">
    <property type="entry name" value="RhoGAP"/>
    <property type="match status" value="1"/>
</dbReference>
<dbReference type="Gene3D" id="1.10.555.10">
    <property type="entry name" value="Rho GTPase activation protein"/>
    <property type="match status" value="1"/>
</dbReference>
<dbReference type="AlphaFoldDB" id="A0A9P7XTS4"/>
<feature type="compositionally biased region" description="Low complexity" evidence="2">
    <location>
        <begin position="47"/>
        <end position="81"/>
    </location>
</feature>
<name>A0A9P7XTS4_9FUNG</name>
<evidence type="ECO:0000313" key="4">
    <source>
        <dbReference type="EMBL" id="KAG9065789.1"/>
    </source>
</evidence>
<feature type="region of interest" description="Disordered" evidence="2">
    <location>
        <begin position="524"/>
        <end position="580"/>
    </location>
</feature>
<feature type="compositionally biased region" description="Basic and acidic residues" evidence="2">
    <location>
        <begin position="417"/>
        <end position="434"/>
    </location>
</feature>
<dbReference type="PANTHER" id="PTHR23176">
    <property type="entry name" value="RHO/RAC/CDC GTPASE-ACTIVATING PROTEIN"/>
    <property type="match status" value="1"/>
</dbReference>
<dbReference type="PANTHER" id="PTHR23176:SF129">
    <property type="entry name" value="RHO GTPASE ACTIVATING PROTEIN AT 16F, ISOFORM E-RELATED"/>
    <property type="match status" value="1"/>
</dbReference>
<gene>
    <name evidence="4" type="ORF">KI688_002086</name>
</gene>
<reference evidence="4" key="1">
    <citation type="submission" date="2021-06" db="EMBL/GenBank/DDBJ databases">
        <title>Genome Sequence of Mortierella hyaline Strain SCG-10, a Cold-Adapted, Nitrate-Reducing Fungus Isolated from Soil in Minnesota, USA.</title>
        <authorList>
            <person name="Aldossari N."/>
        </authorList>
    </citation>
    <scope>NUCLEOTIDE SEQUENCE</scope>
    <source>
        <strain evidence="4">SCG-10</strain>
    </source>
</reference>
<feature type="compositionally biased region" description="Polar residues" evidence="2">
    <location>
        <begin position="601"/>
        <end position="612"/>
    </location>
</feature>
<protein>
    <recommendedName>
        <fullName evidence="3">Rho-GAP domain-containing protein</fullName>
    </recommendedName>
</protein>
<feature type="region of interest" description="Disordered" evidence="2">
    <location>
        <begin position="411"/>
        <end position="502"/>
    </location>
</feature>
<dbReference type="Pfam" id="PF00620">
    <property type="entry name" value="RhoGAP"/>
    <property type="match status" value="1"/>
</dbReference>
<feature type="compositionally biased region" description="Polar residues" evidence="2">
    <location>
        <begin position="529"/>
        <end position="553"/>
    </location>
</feature>
<feature type="compositionally biased region" description="Polar residues" evidence="2">
    <location>
        <begin position="192"/>
        <end position="202"/>
    </location>
</feature>
<accession>A0A9P7XTS4</accession>
<evidence type="ECO:0000256" key="1">
    <source>
        <dbReference type="ARBA" id="ARBA00022468"/>
    </source>
</evidence>
<dbReference type="GO" id="GO:0007165">
    <property type="term" value="P:signal transduction"/>
    <property type="evidence" value="ECO:0007669"/>
    <property type="project" value="InterPro"/>
</dbReference>
<comment type="caution">
    <text evidence="4">The sequence shown here is derived from an EMBL/GenBank/DDBJ whole genome shotgun (WGS) entry which is preliminary data.</text>
</comment>
<dbReference type="InterPro" id="IPR008936">
    <property type="entry name" value="Rho_GTPase_activation_prot"/>
</dbReference>
<feature type="domain" description="Rho-GAP" evidence="3">
    <location>
        <begin position="209"/>
        <end position="400"/>
    </location>
</feature>
<feature type="region of interest" description="Disordered" evidence="2">
    <location>
        <begin position="601"/>
        <end position="637"/>
    </location>
</feature>
<proteinExistence type="predicted"/>
<keyword evidence="5" id="KW-1185">Reference proteome</keyword>
<dbReference type="InterPro" id="IPR050729">
    <property type="entry name" value="Rho-GAP"/>
</dbReference>
<feature type="compositionally biased region" description="Low complexity" evidence="2">
    <location>
        <begin position="9"/>
        <end position="29"/>
    </location>
</feature>
<feature type="region of interest" description="Disordered" evidence="2">
    <location>
        <begin position="1"/>
        <end position="168"/>
    </location>
</feature>
<feature type="compositionally biased region" description="Polar residues" evidence="2">
    <location>
        <begin position="101"/>
        <end position="112"/>
    </location>
</feature>
<dbReference type="Proteomes" id="UP000707451">
    <property type="component" value="Unassembled WGS sequence"/>
</dbReference>
<sequence length="649" mass="70117">MTDRSPDEPTATSTTHSSFSSSSSSSAPSLKALPRPISIRHSQSYDPSPSSPFRPRKSLTPSRSSNSLSLLSPTSPSHPHLYNSNAPNTSSDASHEYELRSQVSPLRTSPFSNPFRKLQSTFGGGKKSLDLGNSNGPLSSSNNNSDYFNSSQPRPEKVVSSSSSASSLNSWRSKGAEILSKSWGRSRKNSEPLLSNTPGPMSSQPIFGAKLEEAIRISHIPDTPMVPAVLHRCAQFLEAKGVDEVGLYRVPGSHANVQKLKRMFDTGKDYNLLTMDAIDANDIATLLKLYLRELPSPLLPPTLLEQFQSLLTTDRHICHTLRGILIRLPRPNYVVLSYLCHHLSKIASHSDKTKMTVSNLGVVFAPTLSIGSVLFKALLGGFYDGADTPENMEKGLKIVWGGLLQDIGYDWPNDNEDGNHRDESGLSNGEKMEYQDPSGLSQQQPQHWIRHQQSLPTMSPFSDHYTNGQSYHPVTHQGIGPLDPSPPPSAEASTRHATNDSDEETKLMQEMLLKEEMATNIGSMEIPHSTGQNNLTPVSSVDNTQPPSHTTLTAEAMPDHLTTTSSTTSSAPQGSAGQNSSSFMAAIPVASFDKPLPLHITTTTGNMSNTLPRSADKVASPGSPLDGPSVLRSATGAPQLPLFDSISAL</sequence>
<feature type="compositionally biased region" description="Basic and acidic residues" evidence="2">
    <location>
        <begin position="493"/>
        <end position="502"/>
    </location>
</feature>
<evidence type="ECO:0000313" key="5">
    <source>
        <dbReference type="Proteomes" id="UP000707451"/>
    </source>
</evidence>
<feature type="compositionally biased region" description="Polar residues" evidence="2">
    <location>
        <begin position="454"/>
        <end position="472"/>
    </location>
</feature>
<evidence type="ECO:0000256" key="2">
    <source>
        <dbReference type="SAM" id="MobiDB-lite"/>
    </source>
</evidence>
<dbReference type="EMBL" id="JAHRHY010000011">
    <property type="protein sequence ID" value="KAG9065789.1"/>
    <property type="molecule type" value="Genomic_DNA"/>
</dbReference>
<dbReference type="CDD" id="cd00159">
    <property type="entry name" value="RhoGAP"/>
    <property type="match status" value="1"/>
</dbReference>
<evidence type="ECO:0000259" key="3">
    <source>
        <dbReference type="PROSITE" id="PS50238"/>
    </source>
</evidence>
<feature type="region of interest" description="Disordered" evidence="2">
    <location>
        <begin position="182"/>
        <end position="202"/>
    </location>
</feature>
<dbReference type="SUPFAM" id="SSF48350">
    <property type="entry name" value="GTPase activation domain, GAP"/>
    <property type="match status" value="1"/>
</dbReference>
<organism evidence="4 5">
    <name type="scientific">Linnemannia hyalina</name>
    <dbReference type="NCBI Taxonomy" id="64524"/>
    <lineage>
        <taxon>Eukaryota</taxon>
        <taxon>Fungi</taxon>
        <taxon>Fungi incertae sedis</taxon>
        <taxon>Mucoromycota</taxon>
        <taxon>Mortierellomycotina</taxon>
        <taxon>Mortierellomycetes</taxon>
        <taxon>Mortierellales</taxon>
        <taxon>Mortierellaceae</taxon>
        <taxon>Linnemannia</taxon>
    </lineage>
</organism>
<dbReference type="GO" id="GO:0005096">
    <property type="term" value="F:GTPase activator activity"/>
    <property type="evidence" value="ECO:0007669"/>
    <property type="project" value="UniProtKB-KW"/>
</dbReference>
<dbReference type="InterPro" id="IPR000198">
    <property type="entry name" value="RhoGAP_dom"/>
</dbReference>
<dbReference type="PROSITE" id="PS50238">
    <property type="entry name" value="RHOGAP"/>
    <property type="match status" value="1"/>
</dbReference>
<dbReference type="OrthoDB" id="185175at2759"/>
<keyword evidence="1" id="KW-0343">GTPase activation</keyword>
<feature type="compositionally biased region" description="Polar residues" evidence="2">
    <location>
        <begin position="571"/>
        <end position="580"/>
    </location>
</feature>
<dbReference type="GO" id="GO:0005737">
    <property type="term" value="C:cytoplasm"/>
    <property type="evidence" value="ECO:0007669"/>
    <property type="project" value="TreeGrafter"/>
</dbReference>
<feature type="compositionally biased region" description="Polar residues" evidence="2">
    <location>
        <begin position="82"/>
        <end position="92"/>
    </location>
</feature>
<feature type="compositionally biased region" description="Low complexity" evidence="2">
    <location>
        <begin position="130"/>
        <end position="151"/>
    </location>
</feature>